<evidence type="ECO:0000256" key="3">
    <source>
        <dbReference type="ARBA" id="ARBA00022517"/>
    </source>
</evidence>
<feature type="compositionally biased region" description="Acidic residues" evidence="11">
    <location>
        <begin position="106"/>
        <end position="115"/>
    </location>
</feature>
<comment type="function">
    <text evidence="8 9">Component of the 90S pre-ribosome involved in the maturation of rRNAs. Required for early cleavages of the pre-RNAs in the 40S ribosomal subunit maturation pathway.</text>
</comment>
<dbReference type="Pfam" id="PF06102">
    <property type="entry name" value="RRP36"/>
    <property type="match status" value="1"/>
</dbReference>
<feature type="compositionally biased region" description="Low complexity" evidence="11">
    <location>
        <begin position="67"/>
        <end position="80"/>
    </location>
</feature>
<organism evidence="12 13">
    <name type="scientific">Rhodocollybia butyracea</name>
    <dbReference type="NCBI Taxonomy" id="206335"/>
    <lineage>
        <taxon>Eukaryota</taxon>
        <taxon>Fungi</taxon>
        <taxon>Dikarya</taxon>
        <taxon>Basidiomycota</taxon>
        <taxon>Agaricomycotina</taxon>
        <taxon>Agaricomycetes</taxon>
        <taxon>Agaricomycetidae</taxon>
        <taxon>Agaricales</taxon>
        <taxon>Marasmiineae</taxon>
        <taxon>Omphalotaceae</taxon>
        <taxon>Rhodocollybia</taxon>
    </lineage>
</organism>
<reference evidence="12" key="1">
    <citation type="submission" date="2020-11" db="EMBL/GenBank/DDBJ databases">
        <authorList>
            <consortium name="DOE Joint Genome Institute"/>
            <person name="Ahrendt S."/>
            <person name="Riley R."/>
            <person name="Andreopoulos W."/>
            <person name="Labutti K."/>
            <person name="Pangilinan J."/>
            <person name="Ruiz-Duenas F.J."/>
            <person name="Barrasa J.M."/>
            <person name="Sanchez-Garcia M."/>
            <person name="Camarero S."/>
            <person name="Miyauchi S."/>
            <person name="Serrano A."/>
            <person name="Linde D."/>
            <person name="Babiker R."/>
            <person name="Drula E."/>
            <person name="Ayuso-Fernandez I."/>
            <person name="Pacheco R."/>
            <person name="Padilla G."/>
            <person name="Ferreira P."/>
            <person name="Barriuso J."/>
            <person name="Kellner H."/>
            <person name="Castanera R."/>
            <person name="Alfaro M."/>
            <person name="Ramirez L."/>
            <person name="Pisabarro A.G."/>
            <person name="Kuo A."/>
            <person name="Tritt A."/>
            <person name="Lipzen A."/>
            <person name="He G."/>
            <person name="Yan M."/>
            <person name="Ng V."/>
            <person name="Cullen D."/>
            <person name="Martin F."/>
            <person name="Rosso M.-N."/>
            <person name="Henrissat B."/>
            <person name="Hibbett D."/>
            <person name="Martinez A.T."/>
            <person name="Grigoriev I.V."/>
        </authorList>
    </citation>
    <scope>NUCLEOTIDE SEQUENCE</scope>
    <source>
        <strain evidence="12">AH 40177</strain>
    </source>
</reference>
<evidence type="ECO:0000313" key="13">
    <source>
        <dbReference type="Proteomes" id="UP000772434"/>
    </source>
</evidence>
<evidence type="ECO:0000256" key="9">
    <source>
        <dbReference type="RuleBase" id="RU368027"/>
    </source>
</evidence>
<comment type="similarity">
    <text evidence="2 9">Belongs to the RRP36 family.</text>
</comment>
<name>A0A9P5UEH3_9AGAR</name>
<keyword evidence="3 9" id="KW-0690">Ribosome biogenesis</keyword>
<dbReference type="GO" id="GO:0030686">
    <property type="term" value="C:90S preribosome"/>
    <property type="evidence" value="ECO:0007669"/>
    <property type="project" value="TreeGrafter"/>
</dbReference>
<dbReference type="AlphaFoldDB" id="A0A9P5UEH3"/>
<dbReference type="EMBL" id="JADNRY010000007">
    <property type="protein sequence ID" value="KAF9076231.1"/>
    <property type="molecule type" value="Genomic_DNA"/>
</dbReference>
<dbReference type="GO" id="GO:0000462">
    <property type="term" value="P:maturation of SSU-rRNA from tricistronic rRNA transcript (SSU-rRNA, 5.8S rRNA, LSU-rRNA)"/>
    <property type="evidence" value="ECO:0007669"/>
    <property type="project" value="TreeGrafter"/>
</dbReference>
<evidence type="ECO:0000256" key="10">
    <source>
        <dbReference type="SAM" id="Coils"/>
    </source>
</evidence>
<comment type="subcellular location">
    <subcellularLocation>
        <location evidence="1 9">Nucleus</location>
        <location evidence="1 9">Nucleolus</location>
    </subcellularLocation>
</comment>
<proteinExistence type="inferred from homology"/>
<gene>
    <name evidence="12" type="ORF">BDP27DRAFT_1398466</name>
</gene>
<evidence type="ECO:0000256" key="2">
    <source>
        <dbReference type="ARBA" id="ARBA00009418"/>
    </source>
</evidence>
<dbReference type="OrthoDB" id="448446at2759"/>
<comment type="subunit">
    <text evidence="9">Associates with 90S and pre-40S pre-ribosomal particles.</text>
</comment>
<keyword evidence="4 9" id="KW-0698">rRNA processing</keyword>
<feature type="region of interest" description="Disordered" evidence="11">
    <location>
        <begin position="253"/>
        <end position="273"/>
    </location>
</feature>
<feature type="compositionally biased region" description="Basic and acidic residues" evidence="11">
    <location>
        <begin position="1"/>
        <end position="12"/>
    </location>
</feature>
<evidence type="ECO:0000256" key="7">
    <source>
        <dbReference type="ARBA" id="ARBA00023274"/>
    </source>
</evidence>
<keyword evidence="13" id="KW-1185">Reference proteome</keyword>
<evidence type="ECO:0000313" key="12">
    <source>
        <dbReference type="EMBL" id="KAF9076231.1"/>
    </source>
</evidence>
<evidence type="ECO:0000256" key="8">
    <source>
        <dbReference type="ARBA" id="ARBA00025053"/>
    </source>
</evidence>
<feature type="coiled-coil region" evidence="10">
    <location>
        <begin position="188"/>
        <end position="244"/>
    </location>
</feature>
<evidence type="ECO:0000256" key="4">
    <source>
        <dbReference type="ARBA" id="ARBA00022552"/>
    </source>
</evidence>
<evidence type="ECO:0000256" key="5">
    <source>
        <dbReference type="ARBA" id="ARBA00023054"/>
    </source>
</evidence>
<keyword evidence="6 9" id="KW-0539">Nucleus</keyword>
<dbReference type="PANTHER" id="PTHR21738:SF0">
    <property type="entry name" value="RIBOSOMAL RNA PROCESSING PROTEIN 36 HOMOLOG"/>
    <property type="match status" value="1"/>
</dbReference>
<feature type="region of interest" description="Disordered" evidence="11">
    <location>
        <begin position="289"/>
        <end position="348"/>
    </location>
</feature>
<sequence length="348" mass="40102">MPLKSKGKERPHSPRVVFSQEDHWQEESSIPEANDEADADAPRIAQWADEDDLDSENEEDATSNAQNNSLTLLENNLSTLPMGALRRAQKMLNSQAISEGSGPSDSENESSEGEDNDPRKPEWSTKPRSDIAKRKNKHAPMEITSKKPVTRRRTVVDIQTQQVRDPRFLPMTGEFSSGKFHDNYRFLGDSHKKELAILRENLKRARKLLASSPRDTRHEREAEVNRLELAVKRAESTVNKDRRDAIEETALQEARKRERQKQKSGKGQWYMKDSEKKELLVKARYNAITEQGGQKAVKKSIEKKRKKIAQKEKKSRPFAKESFTESSGSSKRHFESQDQHRQKRRKFD</sequence>
<keyword evidence="5 10" id="KW-0175">Coiled coil</keyword>
<feature type="region of interest" description="Disordered" evidence="11">
    <location>
        <begin position="1"/>
        <end position="142"/>
    </location>
</feature>
<protein>
    <recommendedName>
        <fullName evidence="9">rRNA biogenesis protein RRP36</fullName>
    </recommendedName>
</protein>
<evidence type="ECO:0000256" key="6">
    <source>
        <dbReference type="ARBA" id="ARBA00023242"/>
    </source>
</evidence>
<evidence type="ECO:0000256" key="11">
    <source>
        <dbReference type="SAM" id="MobiDB-lite"/>
    </source>
</evidence>
<accession>A0A9P5UEH3</accession>
<feature type="compositionally biased region" description="Basic and acidic residues" evidence="11">
    <location>
        <begin position="116"/>
        <end position="133"/>
    </location>
</feature>
<dbReference type="PANTHER" id="PTHR21738">
    <property type="entry name" value="RIBOSOMAL RNA PROCESSING PROTEIN 36 HOMOLOG"/>
    <property type="match status" value="1"/>
</dbReference>
<dbReference type="Proteomes" id="UP000772434">
    <property type="component" value="Unassembled WGS sequence"/>
</dbReference>
<dbReference type="GO" id="GO:0005730">
    <property type="term" value="C:nucleolus"/>
    <property type="evidence" value="ECO:0007669"/>
    <property type="project" value="UniProtKB-SubCell"/>
</dbReference>
<feature type="compositionally biased region" description="Acidic residues" evidence="11">
    <location>
        <begin position="48"/>
        <end position="61"/>
    </location>
</feature>
<evidence type="ECO:0000256" key="1">
    <source>
        <dbReference type="ARBA" id="ARBA00004604"/>
    </source>
</evidence>
<feature type="compositionally biased region" description="Basic residues" evidence="11">
    <location>
        <begin position="296"/>
        <end position="317"/>
    </location>
</feature>
<comment type="caution">
    <text evidence="12">The sequence shown here is derived from an EMBL/GenBank/DDBJ whole genome shotgun (WGS) entry which is preliminary data.</text>
</comment>
<keyword evidence="7 9" id="KW-0687">Ribonucleoprotein</keyword>
<dbReference type="InterPro" id="IPR009292">
    <property type="entry name" value="RRP36"/>
</dbReference>